<organism evidence="7 8">
    <name type="scientific">Sphingobacterium alkalisoli</name>
    <dbReference type="NCBI Taxonomy" id="1874115"/>
    <lineage>
        <taxon>Bacteria</taxon>
        <taxon>Pseudomonadati</taxon>
        <taxon>Bacteroidota</taxon>
        <taxon>Sphingobacteriia</taxon>
        <taxon>Sphingobacteriales</taxon>
        <taxon>Sphingobacteriaceae</taxon>
        <taxon>Sphingobacterium</taxon>
    </lineage>
</organism>
<evidence type="ECO:0000256" key="5">
    <source>
        <dbReference type="SAM" id="Phobius"/>
    </source>
</evidence>
<dbReference type="OrthoDB" id="708774at2"/>
<dbReference type="PROSITE" id="PS51007">
    <property type="entry name" value="CYTC"/>
    <property type="match status" value="1"/>
</dbReference>
<protein>
    <submittedName>
        <fullName evidence="7">Cytochrome c</fullName>
    </submittedName>
</protein>
<dbReference type="GO" id="GO:0020037">
    <property type="term" value="F:heme binding"/>
    <property type="evidence" value="ECO:0007669"/>
    <property type="project" value="InterPro"/>
</dbReference>
<dbReference type="Proteomes" id="UP000309872">
    <property type="component" value="Unassembled WGS sequence"/>
</dbReference>
<dbReference type="GO" id="GO:0046872">
    <property type="term" value="F:metal ion binding"/>
    <property type="evidence" value="ECO:0007669"/>
    <property type="project" value="UniProtKB-KW"/>
</dbReference>
<dbReference type="EMBL" id="SUKA01000001">
    <property type="protein sequence ID" value="TJY67821.1"/>
    <property type="molecule type" value="Genomic_DNA"/>
</dbReference>
<keyword evidence="5" id="KW-0812">Transmembrane</keyword>
<dbReference type="InterPro" id="IPR036909">
    <property type="entry name" value="Cyt_c-like_dom_sf"/>
</dbReference>
<dbReference type="AlphaFoldDB" id="A0A4U0H7T0"/>
<reference evidence="7 8" key="1">
    <citation type="submission" date="2019-04" db="EMBL/GenBank/DDBJ databases">
        <title>Sphingobacterium olei sp. nov., isolated from oil-contaminated soil.</title>
        <authorList>
            <person name="Liu B."/>
        </authorList>
    </citation>
    <scope>NUCLEOTIDE SEQUENCE [LARGE SCALE GENOMIC DNA]</scope>
    <source>
        <strain evidence="7 8">Y3L14</strain>
    </source>
</reference>
<dbReference type="SUPFAM" id="SSF46626">
    <property type="entry name" value="Cytochrome c"/>
    <property type="match status" value="1"/>
</dbReference>
<keyword evidence="3 4" id="KW-0408">Iron</keyword>
<gene>
    <name evidence="7" type="ORF">FAZ19_00725</name>
</gene>
<dbReference type="Gene3D" id="1.10.760.10">
    <property type="entry name" value="Cytochrome c-like domain"/>
    <property type="match status" value="1"/>
</dbReference>
<evidence type="ECO:0000256" key="2">
    <source>
        <dbReference type="ARBA" id="ARBA00022723"/>
    </source>
</evidence>
<evidence type="ECO:0000313" key="7">
    <source>
        <dbReference type="EMBL" id="TJY67821.1"/>
    </source>
</evidence>
<evidence type="ECO:0000256" key="4">
    <source>
        <dbReference type="PROSITE-ProRule" id="PRU00433"/>
    </source>
</evidence>
<sequence>MKLVQLKNKCRRTRPLTSTNIVVLSIIAIITAIVSCSKDQAAEPNPEPSPESVTVENVSYINFARALFESKCSSCHAAGASASGKWTFSGYTSVKNNAATIKNVVLENRTMPLGGSLTSQERELLAAWFTRNTPEN</sequence>
<evidence type="ECO:0000256" key="1">
    <source>
        <dbReference type="ARBA" id="ARBA00022617"/>
    </source>
</evidence>
<evidence type="ECO:0000256" key="3">
    <source>
        <dbReference type="ARBA" id="ARBA00023004"/>
    </source>
</evidence>
<proteinExistence type="predicted"/>
<keyword evidence="5" id="KW-0472">Membrane</keyword>
<keyword evidence="2 4" id="KW-0479">Metal-binding</keyword>
<feature type="transmembrane region" description="Helical" evidence="5">
    <location>
        <begin position="16"/>
        <end position="35"/>
    </location>
</feature>
<evidence type="ECO:0000259" key="6">
    <source>
        <dbReference type="PROSITE" id="PS51007"/>
    </source>
</evidence>
<dbReference type="GO" id="GO:0009055">
    <property type="term" value="F:electron transfer activity"/>
    <property type="evidence" value="ECO:0007669"/>
    <property type="project" value="InterPro"/>
</dbReference>
<keyword evidence="8" id="KW-1185">Reference proteome</keyword>
<accession>A0A4U0H7T0</accession>
<keyword evidence="5" id="KW-1133">Transmembrane helix</keyword>
<feature type="domain" description="Cytochrome c" evidence="6">
    <location>
        <begin position="59"/>
        <end position="133"/>
    </location>
</feature>
<dbReference type="RefSeq" id="WP_136818688.1">
    <property type="nucleotide sequence ID" value="NZ_BMJX01000001.1"/>
</dbReference>
<name>A0A4U0H7T0_9SPHI</name>
<keyword evidence="1 4" id="KW-0349">Heme</keyword>
<dbReference type="InterPro" id="IPR009056">
    <property type="entry name" value="Cyt_c-like_dom"/>
</dbReference>
<evidence type="ECO:0000313" key="8">
    <source>
        <dbReference type="Proteomes" id="UP000309872"/>
    </source>
</evidence>
<comment type="caution">
    <text evidence="7">The sequence shown here is derived from an EMBL/GenBank/DDBJ whole genome shotgun (WGS) entry which is preliminary data.</text>
</comment>